<feature type="transmembrane region" description="Helical" evidence="20">
    <location>
        <begin position="936"/>
        <end position="958"/>
    </location>
</feature>
<comment type="similarity">
    <text evidence="4">Belongs to the ALG10 glucosyltransferase family.</text>
</comment>
<evidence type="ECO:0000259" key="21">
    <source>
        <dbReference type="Pfam" id="PF24807"/>
    </source>
</evidence>
<dbReference type="EC" id="2.4.1.256" evidence="5"/>
<dbReference type="PANTHER" id="PTHR12989:SF10">
    <property type="entry name" value="DOL-P-GLC:GLC(2)MAN(9)GLCNAC(2)-PP-DOL ALPHA-1,2-GLUCOSYLTRANSFERASE-RELATED"/>
    <property type="match status" value="1"/>
</dbReference>
<dbReference type="Proteomes" id="UP000501346">
    <property type="component" value="Chromosome SeVII-ScVII"/>
</dbReference>
<dbReference type="SUPFAM" id="SSF50978">
    <property type="entry name" value="WD40 repeat-like"/>
    <property type="match status" value="1"/>
</dbReference>
<feature type="domain" description="CDC20/Fizzy WD40" evidence="21">
    <location>
        <begin position="220"/>
        <end position="535"/>
    </location>
</feature>
<comment type="pathway">
    <text evidence="2">Protein modification; protein glycosylation.</text>
</comment>
<evidence type="ECO:0000256" key="5">
    <source>
        <dbReference type="ARBA" id="ARBA00011967"/>
    </source>
</evidence>
<feature type="transmembrane region" description="Helical" evidence="20">
    <location>
        <begin position="859"/>
        <end position="879"/>
    </location>
</feature>
<keyword evidence="12 20" id="KW-0472">Membrane</keyword>
<keyword evidence="23" id="KW-1185">Reference proteome</keyword>
<dbReference type="EMBL" id="CP049004">
    <property type="protein sequence ID" value="QID85276.1"/>
    <property type="molecule type" value="Genomic_DNA"/>
</dbReference>
<dbReference type="Gene3D" id="2.130.10.10">
    <property type="entry name" value="YVTN repeat-like/Quinoprotein amine dehydrogenase"/>
    <property type="match status" value="2"/>
</dbReference>
<dbReference type="InterPro" id="IPR036322">
    <property type="entry name" value="WD40_repeat_dom_sf"/>
</dbReference>
<feature type="transmembrane region" description="Helical" evidence="20">
    <location>
        <begin position="1091"/>
        <end position="1114"/>
    </location>
</feature>
<evidence type="ECO:0000256" key="13">
    <source>
        <dbReference type="ARBA" id="ARBA00029647"/>
    </source>
</evidence>
<evidence type="ECO:0000256" key="14">
    <source>
        <dbReference type="ARBA" id="ARBA00032069"/>
    </source>
</evidence>
<dbReference type="UniPathway" id="UPA00378"/>
<evidence type="ECO:0000313" key="22">
    <source>
        <dbReference type="EMBL" id="QID85276.1"/>
    </source>
</evidence>
<dbReference type="GO" id="GO:0006488">
    <property type="term" value="P:dolichol-linked oligosaccharide biosynthetic process"/>
    <property type="evidence" value="ECO:0007669"/>
    <property type="project" value="InterPro"/>
</dbReference>
<comment type="catalytic activity">
    <reaction evidence="18">
        <text>an alpha-D-Glc-(1-&gt;3)-alpha-D-Glc-(1-&gt;3)-alpha-D-Man-(1-&gt;2)-alpha-D-Man-(1-&gt;2)-alpha-D-Man-(1-&gt;3)-[alpha-D-Man-(1-&gt;2)-alpha-D-Man-(1-&gt;3)-[alpha-D-Man-(1-&gt;2)-alpha-D-Man-(1-&gt;6)]-alpha-D-Man-(1-&gt;6)]-beta-D-Man-(1-&gt;4)-beta-D-GlcNAc-(1-&gt;4)-alpha-D-GlcNAc-diphospho-di-trans,poly-cis-dolichol + a di-trans,poly-cis-dolichyl beta-D-glucosyl phosphate = a alpha-D-Glc-(1-&gt;2)-alpha-D-Glc-(1-&gt;3)-alpha-D-Glc-(1-&gt;3)-alpha-D-Man-(1-&gt;2)-alpha-D-Man-(1-&gt;2)-alpha-D-Man-(1-&gt;3)-[alpha-D-Man-(1-&gt;2)-alpha-D-Man-(1-&gt;3)-[alpha-D-Man-(1-&gt;2)-alpha-D-Man-(1-&gt;6)]-alpha-D-Man-(1-&gt;6)]-beta-D-Man-(1-&gt;4)-beta-D-GlcNAc-(1-&gt;4)-alpha-D-GlcNAc-diphospho-di-trans,poly-cis-dolichol + a di-trans,poly-cis-dolichyl phosphate + H(+)</text>
        <dbReference type="Rhea" id="RHEA:29543"/>
        <dbReference type="Rhea" id="RHEA-COMP:19498"/>
        <dbReference type="Rhea" id="RHEA-COMP:19502"/>
        <dbReference type="Rhea" id="RHEA-COMP:19512"/>
        <dbReference type="Rhea" id="RHEA-COMP:19522"/>
        <dbReference type="ChEBI" id="CHEBI:15378"/>
        <dbReference type="ChEBI" id="CHEBI:57525"/>
        <dbReference type="ChEBI" id="CHEBI:57683"/>
        <dbReference type="ChEBI" id="CHEBI:132522"/>
        <dbReference type="ChEBI" id="CHEBI:132523"/>
        <dbReference type="EC" id="2.4.1.256"/>
    </reaction>
    <physiologicalReaction direction="left-to-right" evidence="18">
        <dbReference type="Rhea" id="RHEA:29544"/>
    </physiologicalReaction>
</comment>
<evidence type="ECO:0000256" key="6">
    <source>
        <dbReference type="ARBA" id="ARBA00018512"/>
    </source>
</evidence>
<comment type="similarity">
    <text evidence="3">Belongs to the WD repeat CDC20/Fizzy family.</text>
</comment>
<keyword evidence="8" id="KW-0808">Transferase</keyword>
<evidence type="ECO:0000256" key="2">
    <source>
        <dbReference type="ARBA" id="ARBA00004922"/>
    </source>
</evidence>
<evidence type="ECO:0000256" key="9">
    <source>
        <dbReference type="ARBA" id="ARBA00022692"/>
    </source>
</evidence>
<sequence length="1127" mass="130195">MATPHLNYRYNSRNSNKKITSSGNAVEVDRFIPKSVSRNAYKSIPMLNGFDISYSELCEKSPSPERLSSPEFFNELRNTGHYESISAINEYSMSSISSSSESQVTRSESGRVSRKDDTKLTKEQKHHRKNIAHSLGFQLPDRVFTFESANTETQEKSQIMKNCLASRSSIGIQTTFDFSTLSPDVARYYIANSNLRTVSPPKSFQRPVKRVKSHIPYRVLDAPCLRNDFYSNLISWSRTTNNVLVGLGCSVYIWSENDGAVSILDHQYLSEKSDLVTCVSFCPYNSYFIIGTKFGRILLYDQKEFFHSTKKDQKEPVFVFQTESFKGICCLEWFKPGEVCKFFIGVENGSVSLFEIKNLHFPLKKWNKRQKYEEENLIGLKLQSTYQAQAQQVCGTLWDISNLDKPVKKFVLPHKAAVKAIAFCPWSKSLLATGGGSKDRCIKFWHTSTGTLLDEIYTSGQVTSLIWSLRHKQIVATFGFGDTKNPVLITLYSYPKLLKLLEVRSPSPLRVLSAVISPTSTAICVATNDETIRFYELWNDKEEVINEIQESGIYGSNIIEYMEGIETTDNKRLRGAKETSAYETVYDVYIKDEYESSDIELIMDAKENIANDNNDVLDEEPAIQLIAPGIARNLTQEVITGIFCNVVFYPLLLLYFVLTFRYVTSKIVPYEFIDEKFHIGQTLTYLKGNWAQWDPKITTPPGLYILGFINHHCIKPIFQSWSTLTILRLVNLFGGAIVFPIVVLRPIFLFNALGFWPVSLMCFPLVTTYYYLYYTDVWSTILILQSLNCVLTLPFGPVKSIWLSAFFAGISCLFRQTNIIWTGFIMVLAVERPAILQKQFNTHTFNNYLKLFIHGIDDFSHLVLPYMINFVLFIIYLVWNRSITLGDKSSHSAGLHLVQLFYCFTFITVFSLPIWISRNFMKLYKIRIKGKPIKTFFECICIMLIIRYFTKVHPFLLADNRHYTFYLFRRLIGSKSRLIKYFLMTPIYHFSTFAYLEIMRPNQLTFHPITPLPIKEAIHLPIQLTHVSWTALILCTMVTIIPSPLFEPRYYILPYFFWRIFITCSCEPLIKDLQPAKENEIPITVSSTKRLFMELLWFMLFNIATLVIFSKFSFPWATEPYLQRIIW</sequence>
<evidence type="ECO:0000256" key="4">
    <source>
        <dbReference type="ARBA" id="ARBA00010600"/>
    </source>
</evidence>
<evidence type="ECO:0000256" key="16">
    <source>
        <dbReference type="ARBA" id="ARBA00032674"/>
    </source>
</evidence>
<feature type="region of interest" description="Disordered" evidence="19">
    <location>
        <begin position="96"/>
        <end position="127"/>
    </location>
</feature>
<feature type="compositionally biased region" description="Low complexity" evidence="19">
    <location>
        <begin position="96"/>
        <end position="107"/>
    </location>
</feature>
<proteinExistence type="inferred from homology"/>
<evidence type="ECO:0000256" key="3">
    <source>
        <dbReference type="ARBA" id="ARBA00006445"/>
    </source>
</evidence>
<feature type="transmembrane region" description="Helical" evidence="20">
    <location>
        <begin position="801"/>
        <end position="830"/>
    </location>
</feature>
<evidence type="ECO:0000256" key="7">
    <source>
        <dbReference type="ARBA" id="ARBA00022676"/>
    </source>
</evidence>
<dbReference type="Pfam" id="PF24807">
    <property type="entry name" value="WD40_CDC20-Fz"/>
    <property type="match status" value="1"/>
</dbReference>
<keyword evidence="11 20" id="KW-1133">Transmembrane helix</keyword>
<feature type="transmembrane region" description="Helical" evidence="20">
    <location>
        <begin position="1017"/>
        <end position="1040"/>
    </location>
</feature>
<dbReference type="OrthoDB" id="4769at2759"/>
<keyword evidence="7" id="KW-0328">Glycosyltransferase</keyword>
<protein>
    <recommendedName>
        <fullName evidence="6">Dol-P-Glc:Glc(2)Man(9)GlcNAc(2)-PP-Dol alpha-1,2-glucosyltransferase</fullName>
        <ecNumber evidence="5">2.4.1.256</ecNumber>
    </recommendedName>
    <alternativeName>
        <fullName evidence="16">Alpha-1,2-glucosyltransferase ALG10-A</fullName>
    </alternativeName>
    <alternativeName>
        <fullName evidence="15">Alpha-2-glucosyltransferase ALG10</fullName>
    </alternativeName>
    <alternativeName>
        <fullName evidence="14">Asparagine-linked glycosylation protein 10</fullName>
    </alternativeName>
    <alternativeName>
        <fullName evidence="13">Dolichyl-phosphoglucose-dependent glucosyltransferase ALG10</fullName>
    </alternativeName>
</protein>
<dbReference type="InterPro" id="IPR001680">
    <property type="entry name" value="WD40_rpt"/>
</dbReference>
<evidence type="ECO:0000256" key="18">
    <source>
        <dbReference type="ARBA" id="ARBA00048064"/>
    </source>
</evidence>
<comment type="function">
    <text evidence="17">Dol-P-Glc:Glc(2)Man(9)GlcNAc(2)-PP-Dol alpha-1,2-glucosyltransferase that operates in the biosynthetic pathway of dolichol-linked oligosaccharides, the glycan precursors employed in protein asparagine (N)-glycosylation. The assembly of dolichol-linked oligosaccharides begins on the cytosolic side of the endoplasmic reticulum membrane and finishes in its lumen. The sequential addition of sugars to dolichol pyrophosphate produces dolichol-linked oligosaccharides containing fourteen sugars, including two GlcNAcs, nine mannoses and three glucoses. Once assembled, the oligosaccharide is transferred from the lipid to nascent proteins by oligosaccharyltransferases. In the lumen of the endoplasmic reticulum, adds the third and last glucose residue from dolichyl phosphate glucose (Dol-P-Glc) onto the lipid-linked oligosaccharide intermediate Glc(2)Man(9)GlcNAc(2)-PP-Dol to produce Glc(3)Man(9)GlcNAc(2)-PP-Dol.</text>
</comment>
<evidence type="ECO:0000256" key="15">
    <source>
        <dbReference type="ARBA" id="ARBA00032130"/>
    </source>
</evidence>
<dbReference type="SMART" id="SM00320">
    <property type="entry name" value="WD40"/>
    <property type="match status" value="4"/>
</dbReference>
<gene>
    <name evidence="22" type="ORF">GRS66_007846</name>
</gene>
<dbReference type="InterPro" id="IPR056150">
    <property type="entry name" value="WD40_CDC20-Fz"/>
</dbReference>
<reference evidence="22 23" key="1">
    <citation type="journal article" date="2019" name="BMC Genomics">
        <title>Chromosome level assembly and comparative genome analysis confirm lager-brewing yeasts originated from a single hybridization.</title>
        <authorList>
            <person name="Salazar A.N."/>
            <person name="Gorter de Vries A.R."/>
            <person name="van den Broek M."/>
            <person name="Brouwers N."/>
            <person name="de la Torre Cortes P."/>
            <person name="Kuijpers N.G.A."/>
            <person name="Daran J.G."/>
            <person name="Abeel T."/>
        </authorList>
    </citation>
    <scope>NUCLEOTIDE SEQUENCE [LARGE SCALE GENOMIC DNA]</scope>
    <source>
        <strain evidence="22 23">CBS 1483</strain>
    </source>
</reference>
<organism evidence="22 23">
    <name type="scientific">Saccharomyces pastorianus</name>
    <name type="common">Lager yeast</name>
    <name type="synonym">Saccharomyces cerevisiae x Saccharomyces eubayanus</name>
    <dbReference type="NCBI Taxonomy" id="27292"/>
    <lineage>
        <taxon>Eukaryota</taxon>
        <taxon>Fungi</taxon>
        <taxon>Dikarya</taxon>
        <taxon>Ascomycota</taxon>
        <taxon>Saccharomycotina</taxon>
        <taxon>Saccharomycetes</taxon>
        <taxon>Saccharomycetales</taxon>
        <taxon>Saccharomycetaceae</taxon>
        <taxon>Saccharomyces</taxon>
    </lineage>
</organism>
<dbReference type="GO" id="GO:0106073">
    <property type="term" value="F:dolichyl pyrophosphate Glc2Man9GlcNAc2 alpha-1,2-glucosyltransferase activity"/>
    <property type="evidence" value="ECO:0007669"/>
    <property type="project" value="UniProtKB-EC"/>
</dbReference>
<keyword evidence="10" id="KW-0256">Endoplasmic reticulum</keyword>
<name>A0A6C1E7E1_SACPS</name>
<evidence type="ECO:0000256" key="8">
    <source>
        <dbReference type="ARBA" id="ARBA00022679"/>
    </source>
</evidence>
<evidence type="ECO:0000256" key="11">
    <source>
        <dbReference type="ARBA" id="ARBA00022989"/>
    </source>
</evidence>
<evidence type="ECO:0000256" key="12">
    <source>
        <dbReference type="ARBA" id="ARBA00023136"/>
    </source>
</evidence>
<comment type="subcellular location">
    <subcellularLocation>
        <location evidence="1">Endoplasmic reticulum membrane</location>
        <topology evidence="1">Multi-pass membrane protein</topology>
    </subcellularLocation>
</comment>
<evidence type="ECO:0000256" key="20">
    <source>
        <dbReference type="SAM" id="Phobius"/>
    </source>
</evidence>
<dbReference type="InterPro" id="IPR015943">
    <property type="entry name" value="WD40/YVTN_repeat-like_dom_sf"/>
</dbReference>
<dbReference type="Pfam" id="PF04922">
    <property type="entry name" value="DIE2_ALG10"/>
    <property type="match status" value="1"/>
</dbReference>
<feature type="transmembrane region" description="Helical" evidence="20">
    <location>
        <begin position="754"/>
        <end position="772"/>
    </location>
</feature>
<evidence type="ECO:0000256" key="1">
    <source>
        <dbReference type="ARBA" id="ARBA00004477"/>
    </source>
</evidence>
<keyword evidence="9 20" id="KW-0812">Transmembrane</keyword>
<evidence type="ECO:0000313" key="23">
    <source>
        <dbReference type="Proteomes" id="UP000501346"/>
    </source>
</evidence>
<feature type="transmembrane region" description="Helical" evidence="20">
    <location>
        <begin position="729"/>
        <end position="748"/>
    </location>
</feature>
<dbReference type="GO" id="GO:0005789">
    <property type="term" value="C:endoplasmic reticulum membrane"/>
    <property type="evidence" value="ECO:0007669"/>
    <property type="project" value="UniProtKB-SubCell"/>
</dbReference>
<evidence type="ECO:0000256" key="19">
    <source>
        <dbReference type="SAM" id="MobiDB-lite"/>
    </source>
</evidence>
<feature type="transmembrane region" description="Helical" evidence="20">
    <location>
        <begin position="978"/>
        <end position="996"/>
    </location>
</feature>
<feature type="compositionally biased region" description="Basic and acidic residues" evidence="19">
    <location>
        <begin position="108"/>
        <end position="123"/>
    </location>
</feature>
<feature type="transmembrane region" description="Helical" evidence="20">
    <location>
        <begin position="899"/>
        <end position="916"/>
    </location>
</feature>
<evidence type="ECO:0000256" key="17">
    <source>
        <dbReference type="ARBA" id="ARBA00044727"/>
    </source>
</evidence>
<feature type="transmembrane region" description="Helical" evidence="20">
    <location>
        <begin position="638"/>
        <end position="658"/>
    </location>
</feature>
<dbReference type="PANTHER" id="PTHR12989">
    <property type="entry name" value="ALPHA-1,2-GLUCOSYLTRANSFERASE ALG10"/>
    <property type="match status" value="1"/>
</dbReference>
<dbReference type="AlphaFoldDB" id="A0A6C1E7E1"/>
<accession>A0A6C1E7E1</accession>
<evidence type="ECO:0000256" key="10">
    <source>
        <dbReference type="ARBA" id="ARBA00022824"/>
    </source>
</evidence>
<dbReference type="InterPro" id="IPR016900">
    <property type="entry name" value="Alg10"/>
</dbReference>